<comment type="similarity">
    <text evidence="1">Belongs to the hemerythrin family.</text>
</comment>
<sequence length="245" mass="28675">MWAFKECLGIVTHGVRNDIHSLQKLLDVSEVTIVDRVRGDLSRILDKVSTANPEDHYFVEIFNEKLKTRCMLVSEGKKLLRIACGGLESNTSFNPEEFCRSIGDSEITLIKVVPPLFQWGNEMIYGFEPLDAQHERILRKWNELIEELIKGVGREIMIVENLINDVLEHLKFEEDLMRKYKYPRAKQHFKDHEDFRNLLKHILERAKEIGVLDALKENIGFVYAYLAHLNSVDRELAYFLRKNVF</sequence>
<dbReference type="InterPro" id="IPR050669">
    <property type="entry name" value="Hemerythrin"/>
</dbReference>
<dbReference type="Proteomes" id="UP000593766">
    <property type="component" value="Chromosome"/>
</dbReference>
<dbReference type="InterPro" id="IPR012827">
    <property type="entry name" value="Hemerythrin_metal-bd"/>
</dbReference>
<evidence type="ECO:0000256" key="3">
    <source>
        <dbReference type="ARBA" id="ARBA00023004"/>
    </source>
</evidence>
<dbReference type="NCBIfam" id="TIGR02481">
    <property type="entry name" value="hemeryth_dom"/>
    <property type="match status" value="1"/>
</dbReference>
<accession>A0A7M1UT74</accession>
<dbReference type="CDD" id="cd12107">
    <property type="entry name" value="Hemerythrin"/>
    <property type="match status" value="1"/>
</dbReference>
<evidence type="ECO:0000256" key="1">
    <source>
        <dbReference type="ARBA" id="ARBA00010587"/>
    </source>
</evidence>
<evidence type="ECO:0000259" key="4">
    <source>
        <dbReference type="Pfam" id="PF01814"/>
    </source>
</evidence>
<dbReference type="InterPro" id="IPR035938">
    <property type="entry name" value="Hemerythrin-like_sf"/>
</dbReference>
<dbReference type="GeneID" id="59454698"/>
<feature type="domain" description="Hemerythrin-like" evidence="4">
    <location>
        <begin position="128"/>
        <end position="210"/>
    </location>
</feature>
<dbReference type="RefSeq" id="WP_193435759.1">
    <property type="nucleotide sequence ID" value="NZ_CP063144.1"/>
</dbReference>
<evidence type="ECO:0000256" key="2">
    <source>
        <dbReference type="ARBA" id="ARBA00022723"/>
    </source>
</evidence>
<dbReference type="GO" id="GO:0046872">
    <property type="term" value="F:metal ion binding"/>
    <property type="evidence" value="ECO:0007669"/>
    <property type="project" value="UniProtKB-KW"/>
</dbReference>
<dbReference type="OrthoDB" id="375890at2157"/>
<dbReference type="PANTHER" id="PTHR37164">
    <property type="entry name" value="BACTERIOHEMERYTHRIN"/>
    <property type="match status" value="1"/>
</dbReference>
<dbReference type="KEGG" id="tcs:IMZ38_04730"/>
<protein>
    <submittedName>
        <fullName evidence="5">Hemerythrin family protein</fullName>
    </submittedName>
</protein>
<proteinExistence type="inferred from homology"/>
<dbReference type="Pfam" id="PF01814">
    <property type="entry name" value="Hemerythrin"/>
    <property type="match status" value="1"/>
</dbReference>
<dbReference type="InterPro" id="IPR012312">
    <property type="entry name" value="Hemerythrin-like"/>
</dbReference>
<dbReference type="EMBL" id="CP063144">
    <property type="protein sequence ID" value="QOR93954.1"/>
    <property type="molecule type" value="Genomic_DNA"/>
</dbReference>
<evidence type="ECO:0000313" key="6">
    <source>
        <dbReference type="Proteomes" id="UP000593766"/>
    </source>
</evidence>
<dbReference type="SUPFAM" id="SSF47188">
    <property type="entry name" value="Hemerythrin-like"/>
    <property type="match status" value="1"/>
</dbReference>
<keyword evidence="2" id="KW-0479">Metal-binding</keyword>
<gene>
    <name evidence="5" type="ORF">IMZ38_04730</name>
</gene>
<keyword evidence="6" id="KW-1185">Reference proteome</keyword>
<dbReference type="PANTHER" id="PTHR37164:SF1">
    <property type="entry name" value="BACTERIOHEMERYTHRIN"/>
    <property type="match status" value="1"/>
</dbReference>
<organism evidence="5 6">
    <name type="scientific">Thermosphaera chiliense</name>
    <dbReference type="NCBI Taxonomy" id="3402707"/>
    <lineage>
        <taxon>Archaea</taxon>
        <taxon>Thermoproteota</taxon>
        <taxon>Thermoprotei</taxon>
        <taxon>Desulfurococcales</taxon>
        <taxon>Desulfurococcaceae</taxon>
        <taxon>Thermosphaera</taxon>
    </lineage>
</organism>
<reference evidence="5 6" key="1">
    <citation type="submission" date="2020-10" db="EMBL/GenBank/DDBJ databases">
        <title>Complete genome sequence of Thermosphaera aggregans strain 3507.</title>
        <authorList>
            <person name="Zayulina K.S."/>
            <person name="Elcheninov A.G."/>
            <person name="Toshchakov S.V."/>
            <person name="Kublanov I.V."/>
            <person name="Kochetkova T.V."/>
        </authorList>
    </citation>
    <scope>NUCLEOTIDE SEQUENCE [LARGE SCALE GENOMIC DNA]</scope>
    <source>
        <strain evidence="5 6">3507</strain>
    </source>
</reference>
<evidence type="ECO:0000313" key="5">
    <source>
        <dbReference type="EMBL" id="QOR93954.1"/>
    </source>
</evidence>
<name>A0A7M1UT74_9CREN</name>
<keyword evidence="3" id="KW-0408">Iron</keyword>
<dbReference type="AlphaFoldDB" id="A0A7M1UT74"/>
<dbReference type="Gene3D" id="1.20.120.50">
    <property type="entry name" value="Hemerythrin-like"/>
    <property type="match status" value="1"/>
</dbReference>